<proteinExistence type="predicted"/>
<feature type="non-terminal residue" evidence="6">
    <location>
        <position position="300"/>
    </location>
</feature>
<dbReference type="SMART" id="SM00382">
    <property type="entry name" value="AAA"/>
    <property type="match status" value="1"/>
</dbReference>
<dbReference type="SUPFAM" id="SSF52540">
    <property type="entry name" value="P-loop containing nucleoside triphosphate hydrolases"/>
    <property type="match status" value="1"/>
</dbReference>
<dbReference type="CDD" id="cd00009">
    <property type="entry name" value="AAA"/>
    <property type="match status" value="1"/>
</dbReference>
<evidence type="ECO:0000259" key="5">
    <source>
        <dbReference type="PROSITE" id="PS50110"/>
    </source>
</evidence>
<sequence length="300" mass="33559">MEVQSALQPSILIIEDDSIILETYATILKDEFRIYTAMGGKEGIERFQQEDINIVLLDLGLPDMDGMEVLRQAKTLDENVAVIVITANTEIRTAVNAIKSGAYDYIVKPFAIDEVLSLLSRTLEHLEHQNLMREVLYLRSEVDRRHNMGNIVGQSEKMCQIYDLICKVADTNATVLIGGESGTGKELIARAVHQQSQRRPKPFVAVNCAAISETLIESELFGHERGAFTGAVEKHIGKFELANTGVMFLDEIGSLRLEMQAKLLRVLQERELERVGGTKTIRIDVRIVAASNENLFEMVK</sequence>
<dbReference type="PANTHER" id="PTHR32071">
    <property type="entry name" value="TRANSCRIPTIONAL REGULATORY PROTEIN"/>
    <property type="match status" value="1"/>
</dbReference>
<evidence type="ECO:0008006" key="8">
    <source>
        <dbReference type="Google" id="ProtNLM"/>
    </source>
</evidence>
<dbReference type="Proteomes" id="UP000019140">
    <property type="component" value="Unassembled WGS sequence"/>
</dbReference>
<feature type="modified residue" description="4-aspartylphosphate" evidence="3">
    <location>
        <position position="58"/>
    </location>
</feature>
<dbReference type="InterPro" id="IPR025662">
    <property type="entry name" value="Sigma_54_int_dom_ATP-bd_1"/>
</dbReference>
<protein>
    <recommendedName>
        <fullName evidence="8">Sigma-54-dependent Fis family transcriptional regulator</fullName>
    </recommendedName>
</protein>
<evidence type="ECO:0000259" key="4">
    <source>
        <dbReference type="PROSITE" id="PS50045"/>
    </source>
</evidence>
<reference evidence="6 7" key="1">
    <citation type="journal article" date="2014" name="Nature">
        <title>An environmental bacterial taxon with a large and distinct metabolic repertoire.</title>
        <authorList>
            <person name="Wilson M.C."/>
            <person name="Mori T."/>
            <person name="Ruckert C."/>
            <person name="Uria A.R."/>
            <person name="Helf M.J."/>
            <person name="Takada K."/>
            <person name="Gernert C."/>
            <person name="Steffens U.A."/>
            <person name="Heycke N."/>
            <person name="Schmitt S."/>
            <person name="Rinke C."/>
            <person name="Helfrich E.J."/>
            <person name="Brachmann A.O."/>
            <person name="Gurgui C."/>
            <person name="Wakimoto T."/>
            <person name="Kracht M."/>
            <person name="Crusemann M."/>
            <person name="Hentschel U."/>
            <person name="Abe I."/>
            <person name="Matsunaga S."/>
            <person name="Kalinowski J."/>
            <person name="Takeyama H."/>
            <person name="Piel J."/>
        </authorList>
    </citation>
    <scope>NUCLEOTIDE SEQUENCE [LARGE SCALE GENOMIC DNA]</scope>
    <source>
        <strain evidence="7">TSY2</strain>
    </source>
</reference>
<dbReference type="InterPro" id="IPR027417">
    <property type="entry name" value="P-loop_NTPase"/>
</dbReference>
<evidence type="ECO:0000256" key="1">
    <source>
        <dbReference type="ARBA" id="ARBA00022741"/>
    </source>
</evidence>
<keyword evidence="2" id="KW-0067">ATP-binding</keyword>
<dbReference type="Pfam" id="PF00158">
    <property type="entry name" value="Sigma54_activat"/>
    <property type="match status" value="1"/>
</dbReference>
<dbReference type="Gene3D" id="3.40.50.2300">
    <property type="match status" value="1"/>
</dbReference>
<feature type="domain" description="Response regulatory" evidence="5">
    <location>
        <begin position="10"/>
        <end position="123"/>
    </location>
</feature>
<evidence type="ECO:0000256" key="3">
    <source>
        <dbReference type="PROSITE-ProRule" id="PRU00169"/>
    </source>
</evidence>
<dbReference type="PANTHER" id="PTHR32071:SF113">
    <property type="entry name" value="ALGINATE BIOSYNTHESIS TRANSCRIPTIONAL REGULATORY PROTEIN ALGB"/>
    <property type="match status" value="1"/>
</dbReference>
<dbReference type="HOGENOM" id="CLU_000445_0_4_7"/>
<dbReference type="InterPro" id="IPR003593">
    <property type="entry name" value="AAA+_ATPase"/>
</dbReference>
<dbReference type="InterPro" id="IPR002078">
    <property type="entry name" value="Sigma_54_int"/>
</dbReference>
<dbReference type="PROSITE" id="PS50110">
    <property type="entry name" value="RESPONSE_REGULATORY"/>
    <property type="match status" value="1"/>
</dbReference>
<dbReference type="PROSITE" id="PS50045">
    <property type="entry name" value="SIGMA54_INTERACT_4"/>
    <property type="match status" value="1"/>
</dbReference>
<comment type="caution">
    <text evidence="6">The sequence shown here is derived from an EMBL/GenBank/DDBJ whole genome shotgun (WGS) entry which is preliminary data.</text>
</comment>
<feature type="domain" description="Sigma-54 factor interaction" evidence="4">
    <location>
        <begin position="151"/>
        <end position="300"/>
    </location>
</feature>
<dbReference type="SUPFAM" id="SSF52172">
    <property type="entry name" value="CheY-like"/>
    <property type="match status" value="1"/>
</dbReference>
<dbReference type="PROSITE" id="PS00675">
    <property type="entry name" value="SIGMA54_INTERACT_1"/>
    <property type="match status" value="1"/>
</dbReference>
<evidence type="ECO:0000313" key="6">
    <source>
        <dbReference type="EMBL" id="ETW96838.1"/>
    </source>
</evidence>
<dbReference type="Gene3D" id="3.40.50.300">
    <property type="entry name" value="P-loop containing nucleotide triphosphate hydrolases"/>
    <property type="match status" value="1"/>
</dbReference>
<gene>
    <name evidence="6" type="ORF">ETSY2_45685</name>
</gene>
<keyword evidence="7" id="KW-1185">Reference proteome</keyword>
<dbReference type="InterPro" id="IPR001789">
    <property type="entry name" value="Sig_transdc_resp-reg_receiver"/>
</dbReference>
<organism evidence="6 7">
    <name type="scientific">Candidatus Entotheonella gemina</name>
    <dbReference type="NCBI Taxonomy" id="1429439"/>
    <lineage>
        <taxon>Bacteria</taxon>
        <taxon>Pseudomonadati</taxon>
        <taxon>Nitrospinota/Tectimicrobiota group</taxon>
        <taxon>Candidatus Tectimicrobiota</taxon>
        <taxon>Candidatus Entotheonellia</taxon>
        <taxon>Candidatus Entotheonellales</taxon>
        <taxon>Candidatus Entotheonellaceae</taxon>
        <taxon>Candidatus Entotheonella</taxon>
    </lineage>
</organism>
<dbReference type="Pfam" id="PF00072">
    <property type="entry name" value="Response_reg"/>
    <property type="match status" value="1"/>
</dbReference>
<keyword evidence="1" id="KW-0547">Nucleotide-binding</keyword>
<keyword evidence="3" id="KW-0597">Phosphoprotein</keyword>
<accession>W4LFJ2</accession>
<name>W4LFJ2_9BACT</name>
<dbReference type="GO" id="GO:0006355">
    <property type="term" value="P:regulation of DNA-templated transcription"/>
    <property type="evidence" value="ECO:0007669"/>
    <property type="project" value="InterPro"/>
</dbReference>
<dbReference type="GO" id="GO:0000160">
    <property type="term" value="P:phosphorelay signal transduction system"/>
    <property type="evidence" value="ECO:0007669"/>
    <property type="project" value="InterPro"/>
</dbReference>
<dbReference type="SMART" id="SM00448">
    <property type="entry name" value="REC"/>
    <property type="match status" value="1"/>
</dbReference>
<dbReference type="AlphaFoldDB" id="W4LFJ2"/>
<evidence type="ECO:0000256" key="2">
    <source>
        <dbReference type="ARBA" id="ARBA00022840"/>
    </source>
</evidence>
<evidence type="ECO:0000313" key="7">
    <source>
        <dbReference type="Proteomes" id="UP000019140"/>
    </source>
</evidence>
<dbReference type="FunFam" id="3.40.50.300:FF:000006">
    <property type="entry name" value="DNA-binding transcriptional regulator NtrC"/>
    <property type="match status" value="1"/>
</dbReference>
<dbReference type="GO" id="GO:0005524">
    <property type="term" value="F:ATP binding"/>
    <property type="evidence" value="ECO:0007669"/>
    <property type="project" value="UniProtKB-KW"/>
</dbReference>
<dbReference type="InterPro" id="IPR011006">
    <property type="entry name" value="CheY-like_superfamily"/>
</dbReference>
<dbReference type="EMBL" id="AZHX01002131">
    <property type="protein sequence ID" value="ETW96838.1"/>
    <property type="molecule type" value="Genomic_DNA"/>
</dbReference>